<dbReference type="AlphaFoldDB" id="A0AAW0V0U1"/>
<sequence length="87" mass="9679">MTWADSFGTDLYIILATTLDQLGGTGVSSEAILERRWGRVTSIRPARRTGRVTSIHPARRTGRVTSIHPARRTGRVICIHPARRTRG</sequence>
<comment type="caution">
    <text evidence="1">The sequence shown here is derived from an EMBL/GenBank/DDBJ whole genome shotgun (WGS) entry which is preliminary data.</text>
</comment>
<reference evidence="1 2" key="1">
    <citation type="submission" date="2023-03" db="EMBL/GenBank/DDBJ databases">
        <title>High-quality genome of Scylla paramamosain provides insights in environmental adaptation.</title>
        <authorList>
            <person name="Zhang L."/>
        </authorList>
    </citation>
    <scope>NUCLEOTIDE SEQUENCE [LARGE SCALE GENOMIC DNA]</scope>
    <source>
        <strain evidence="1">LZ_2023a</strain>
        <tissue evidence="1">Muscle</tissue>
    </source>
</reference>
<accession>A0AAW0V0U1</accession>
<gene>
    <name evidence="1" type="ORF">O3P69_000345</name>
</gene>
<evidence type="ECO:0000313" key="2">
    <source>
        <dbReference type="Proteomes" id="UP001487740"/>
    </source>
</evidence>
<name>A0AAW0V0U1_SCYPA</name>
<dbReference type="Proteomes" id="UP001487740">
    <property type="component" value="Unassembled WGS sequence"/>
</dbReference>
<organism evidence="1 2">
    <name type="scientific">Scylla paramamosain</name>
    <name type="common">Mud crab</name>
    <dbReference type="NCBI Taxonomy" id="85552"/>
    <lineage>
        <taxon>Eukaryota</taxon>
        <taxon>Metazoa</taxon>
        <taxon>Ecdysozoa</taxon>
        <taxon>Arthropoda</taxon>
        <taxon>Crustacea</taxon>
        <taxon>Multicrustacea</taxon>
        <taxon>Malacostraca</taxon>
        <taxon>Eumalacostraca</taxon>
        <taxon>Eucarida</taxon>
        <taxon>Decapoda</taxon>
        <taxon>Pleocyemata</taxon>
        <taxon>Brachyura</taxon>
        <taxon>Eubrachyura</taxon>
        <taxon>Portunoidea</taxon>
        <taxon>Portunidae</taxon>
        <taxon>Portuninae</taxon>
        <taxon>Scylla</taxon>
    </lineage>
</organism>
<keyword evidence="2" id="KW-1185">Reference proteome</keyword>
<dbReference type="EMBL" id="JARAKH010000005">
    <property type="protein sequence ID" value="KAK8404207.1"/>
    <property type="molecule type" value="Genomic_DNA"/>
</dbReference>
<proteinExistence type="predicted"/>
<protein>
    <submittedName>
        <fullName evidence="1">Uncharacterized protein</fullName>
    </submittedName>
</protein>
<evidence type="ECO:0000313" key="1">
    <source>
        <dbReference type="EMBL" id="KAK8404207.1"/>
    </source>
</evidence>